<protein>
    <recommendedName>
        <fullName evidence="4">ABC transmembrane type-1 domain-containing protein</fullName>
    </recommendedName>
</protein>
<comment type="caution">
    <text evidence="2">The sequence shown here is derived from an EMBL/GenBank/DDBJ whole genome shotgun (WGS) entry which is preliminary data.</text>
</comment>
<sequence>MLPGPAQQPGRRPGVLRAGWDVIADAFRLIGAHWPMLLLLAIVSVVAREYVLQATVLANRTSVALSQLVLALAPLVQLLTVVGMLLTMRSRMPGERVITSLVVGSAAAMLPFLVIYEHYGYLDEDVLAFGLATFEDLGETEDITTRLPQGTSAVILVTIAVALSLRQVLTRLVRRTPPGHEARRSVLRLVGGYCEVVWLVLAAWVVKSFLEGLAGWWRTRSVGVAVEAWWRSVSIDLPELSGVVTTVLGWFGTVADAALAAFVVPLAWLAVAGIVYGVHAERVLRARDLRGRAVTDRLVGRLGDDRADRGLRLLTDPERRFGGVVGAGILIARAGWQPVLLFCLAFLAADRSGTLLFELARLIFGARSIGDFWALLWPPLDMLETVVVRVLTLALVASAIDSLLRSLGLPGSLRLQRSGDREPEVLGAVAVGPERAG</sequence>
<feature type="transmembrane region" description="Helical" evidence="1">
    <location>
        <begin position="98"/>
        <end position="116"/>
    </location>
</feature>
<feature type="transmembrane region" description="Helical" evidence="1">
    <location>
        <begin position="67"/>
        <end position="86"/>
    </location>
</feature>
<dbReference type="Proteomes" id="UP001596455">
    <property type="component" value="Unassembled WGS sequence"/>
</dbReference>
<organism evidence="2 3">
    <name type="scientific">Georgenia alba</name>
    <dbReference type="NCBI Taxonomy" id="2233858"/>
    <lineage>
        <taxon>Bacteria</taxon>
        <taxon>Bacillati</taxon>
        <taxon>Actinomycetota</taxon>
        <taxon>Actinomycetes</taxon>
        <taxon>Micrococcales</taxon>
        <taxon>Bogoriellaceae</taxon>
        <taxon>Georgenia</taxon>
    </lineage>
</organism>
<evidence type="ECO:0000313" key="3">
    <source>
        <dbReference type="Proteomes" id="UP001596455"/>
    </source>
</evidence>
<proteinExistence type="predicted"/>
<keyword evidence="1" id="KW-0472">Membrane</keyword>
<feature type="transmembrane region" description="Helical" evidence="1">
    <location>
        <begin position="26"/>
        <end position="47"/>
    </location>
</feature>
<reference evidence="3" key="1">
    <citation type="journal article" date="2019" name="Int. J. Syst. Evol. Microbiol.">
        <title>The Global Catalogue of Microorganisms (GCM) 10K type strain sequencing project: providing services to taxonomists for standard genome sequencing and annotation.</title>
        <authorList>
            <consortium name="The Broad Institute Genomics Platform"/>
            <consortium name="The Broad Institute Genome Sequencing Center for Infectious Disease"/>
            <person name="Wu L."/>
            <person name="Ma J."/>
        </authorList>
    </citation>
    <scope>NUCLEOTIDE SEQUENCE [LARGE SCALE GENOMIC DNA]</scope>
    <source>
        <strain evidence="3">JCM 1490</strain>
    </source>
</reference>
<feature type="transmembrane region" description="Helical" evidence="1">
    <location>
        <begin position="257"/>
        <end position="278"/>
    </location>
</feature>
<evidence type="ECO:0000256" key="1">
    <source>
        <dbReference type="SAM" id="Phobius"/>
    </source>
</evidence>
<keyword evidence="1" id="KW-1133">Transmembrane helix</keyword>
<evidence type="ECO:0000313" key="2">
    <source>
        <dbReference type="EMBL" id="MFC7404339.1"/>
    </source>
</evidence>
<accession>A0ABW2Q5S1</accession>
<gene>
    <name evidence="2" type="ORF">ACFQQL_04390</name>
</gene>
<feature type="transmembrane region" description="Helical" evidence="1">
    <location>
        <begin position="186"/>
        <end position="206"/>
    </location>
</feature>
<dbReference type="EMBL" id="JBHTCQ010000001">
    <property type="protein sequence ID" value="MFC7404339.1"/>
    <property type="molecule type" value="Genomic_DNA"/>
</dbReference>
<evidence type="ECO:0008006" key="4">
    <source>
        <dbReference type="Google" id="ProtNLM"/>
    </source>
</evidence>
<dbReference type="RefSeq" id="WP_382391634.1">
    <property type="nucleotide sequence ID" value="NZ_JBHTCQ010000001.1"/>
</dbReference>
<feature type="transmembrane region" description="Helical" evidence="1">
    <location>
        <begin position="147"/>
        <end position="165"/>
    </location>
</feature>
<keyword evidence="3" id="KW-1185">Reference proteome</keyword>
<keyword evidence="1" id="KW-0812">Transmembrane</keyword>
<name>A0ABW2Q5S1_9MICO</name>